<name>A0ACB7Y6Z2_9ERIC</name>
<evidence type="ECO:0000313" key="2">
    <source>
        <dbReference type="Proteomes" id="UP000828048"/>
    </source>
</evidence>
<gene>
    <name evidence="1" type="ORF">Vadar_013979</name>
</gene>
<sequence>MDEIPSNIAEAGRLLKISEKLLQGRDFNGSRDFAILAQEADPFLDGTDQILAVSDVLIASEKRINNHHDWYAILQVDRRSEDLDLIKKQYRRLALLLHPDKNKLAFADHAFRLVSDAWAVLSDARRKSLYDNELSMFAKVDLAGSKNDKERNQFQQQKLPVRRGGSWGGADEEVASSSFWTVCPYCYHLYEYARVYEDCCLRCQTCQRAFHGVTIPTLPPLVAGREAYHCCWSFFPLPSVIANNSQGAKKAAAVTDRQAPPQPVFSGGMGGGAGAGDDDDDDGFINFSGNANQMPKKRGRPRKNVHPW</sequence>
<proteinExistence type="predicted"/>
<dbReference type="Proteomes" id="UP000828048">
    <property type="component" value="Chromosome 7"/>
</dbReference>
<keyword evidence="2" id="KW-1185">Reference proteome</keyword>
<comment type="caution">
    <text evidence="1">The sequence shown here is derived from an EMBL/GenBank/DDBJ whole genome shotgun (WGS) entry which is preliminary data.</text>
</comment>
<accession>A0ACB7Y6Z2</accession>
<reference evidence="1 2" key="1">
    <citation type="journal article" date="2021" name="Hortic Res">
        <title>High-quality reference genome and annotation aids understanding of berry development for evergreen blueberry (Vaccinium darrowii).</title>
        <authorList>
            <person name="Yu J."/>
            <person name="Hulse-Kemp A.M."/>
            <person name="Babiker E."/>
            <person name="Staton M."/>
        </authorList>
    </citation>
    <scope>NUCLEOTIDE SEQUENCE [LARGE SCALE GENOMIC DNA]</scope>
    <source>
        <strain evidence="2">cv. NJ 8807/NJ 8810</strain>
        <tissue evidence="1">Young leaf</tissue>
    </source>
</reference>
<organism evidence="1 2">
    <name type="scientific">Vaccinium darrowii</name>
    <dbReference type="NCBI Taxonomy" id="229202"/>
    <lineage>
        <taxon>Eukaryota</taxon>
        <taxon>Viridiplantae</taxon>
        <taxon>Streptophyta</taxon>
        <taxon>Embryophyta</taxon>
        <taxon>Tracheophyta</taxon>
        <taxon>Spermatophyta</taxon>
        <taxon>Magnoliopsida</taxon>
        <taxon>eudicotyledons</taxon>
        <taxon>Gunneridae</taxon>
        <taxon>Pentapetalae</taxon>
        <taxon>asterids</taxon>
        <taxon>Ericales</taxon>
        <taxon>Ericaceae</taxon>
        <taxon>Vaccinioideae</taxon>
        <taxon>Vaccinieae</taxon>
        <taxon>Vaccinium</taxon>
    </lineage>
</organism>
<dbReference type="EMBL" id="CM037157">
    <property type="protein sequence ID" value="KAH7849166.1"/>
    <property type="molecule type" value="Genomic_DNA"/>
</dbReference>
<evidence type="ECO:0000313" key="1">
    <source>
        <dbReference type="EMBL" id="KAH7849166.1"/>
    </source>
</evidence>
<protein>
    <submittedName>
        <fullName evidence="1">Uncharacterized protein</fullName>
    </submittedName>
</protein>